<evidence type="ECO:0000313" key="3">
    <source>
        <dbReference type="RefSeq" id="XP_018465230.2"/>
    </source>
</evidence>
<organism evidence="2 3">
    <name type="scientific">Raphanus sativus</name>
    <name type="common">Radish</name>
    <name type="synonym">Raphanus raphanistrum var. sativus</name>
    <dbReference type="NCBI Taxonomy" id="3726"/>
    <lineage>
        <taxon>Eukaryota</taxon>
        <taxon>Viridiplantae</taxon>
        <taxon>Streptophyta</taxon>
        <taxon>Embryophyta</taxon>
        <taxon>Tracheophyta</taxon>
        <taxon>Spermatophyta</taxon>
        <taxon>Magnoliopsida</taxon>
        <taxon>eudicotyledons</taxon>
        <taxon>Gunneridae</taxon>
        <taxon>Pentapetalae</taxon>
        <taxon>rosids</taxon>
        <taxon>malvids</taxon>
        <taxon>Brassicales</taxon>
        <taxon>Brassicaceae</taxon>
        <taxon>Brassiceae</taxon>
        <taxon>Raphanus</taxon>
    </lineage>
</organism>
<reference evidence="2" key="1">
    <citation type="journal article" date="2019" name="Database">
        <title>The radish genome database (RadishGD): an integrated information resource for radish genomics.</title>
        <authorList>
            <person name="Yu H.J."/>
            <person name="Baek S."/>
            <person name="Lee Y.J."/>
            <person name="Cho A."/>
            <person name="Mun J.H."/>
        </authorList>
    </citation>
    <scope>NUCLEOTIDE SEQUENCE [LARGE SCALE GENOMIC DNA]</scope>
    <source>
        <strain evidence="2">cv. WK10039</strain>
    </source>
</reference>
<dbReference type="GeneID" id="108836589"/>
<reference evidence="3" key="2">
    <citation type="submission" date="2025-08" db="UniProtKB">
        <authorList>
            <consortium name="RefSeq"/>
        </authorList>
    </citation>
    <scope>IDENTIFICATION</scope>
    <source>
        <tissue evidence="3">Leaf</tissue>
    </source>
</reference>
<feature type="domain" description="ABC transporter A family member 2/9/11 C-terminal" evidence="1">
    <location>
        <begin position="57"/>
        <end position="111"/>
    </location>
</feature>
<protein>
    <submittedName>
        <fullName evidence="3">ABC transporter A family member 11-like</fullName>
    </submittedName>
</protein>
<dbReference type="OrthoDB" id="1069151at2759"/>
<dbReference type="KEGG" id="rsz:108836589"/>
<dbReference type="Pfam" id="PF25158">
    <property type="entry name" value="ABCA11_C"/>
    <property type="match status" value="1"/>
</dbReference>
<keyword evidence="2" id="KW-1185">Reference proteome</keyword>
<proteinExistence type="predicted"/>
<gene>
    <name evidence="3" type="primary">LOC108836589</name>
</gene>
<name>A0A6J0LYD4_RAPSA</name>
<dbReference type="InterPro" id="IPR056788">
    <property type="entry name" value="ABCA2/9/11_C"/>
</dbReference>
<accession>A0A6J0LYD4</accession>
<sequence length="166" mass="18267">MQHLKVEPADENKAFMTFVIPHDKEKLLTGFFEELENRESEFGISDIQLGLATLEEVFLNIARRAELESATVEGTMVTLELESGISLEIPVGARFVGIPDTENAENPSGVMVEVYWQQDGSGSMCITGHSSEMRVPHNVQLTHPPSPNALGHKGLRQAVRGIVIDL</sequence>
<dbReference type="RefSeq" id="XP_018465230.2">
    <property type="nucleotide sequence ID" value="XM_018609728.2"/>
</dbReference>
<evidence type="ECO:0000313" key="2">
    <source>
        <dbReference type="Proteomes" id="UP000504610"/>
    </source>
</evidence>
<dbReference type="AlphaFoldDB" id="A0A6J0LYD4"/>
<evidence type="ECO:0000259" key="1">
    <source>
        <dbReference type="Pfam" id="PF25158"/>
    </source>
</evidence>
<dbReference type="Proteomes" id="UP000504610">
    <property type="component" value="Chromosome 4"/>
</dbReference>